<reference evidence="2" key="1">
    <citation type="submission" date="2022-05" db="EMBL/GenBank/DDBJ databases">
        <title>Complete genome sequence of toluene-degrading Gulosibacter sediminis strain ACHW.36C.</title>
        <authorList>
            <person name="Wai A.C."/>
            <person name="Lai G.K."/>
            <person name="Griffin S.D."/>
            <person name="Leung F.C."/>
        </authorList>
    </citation>
    <scope>NUCLEOTIDE SEQUENCE [LARGE SCALE GENOMIC DNA]</scope>
    <source>
        <strain evidence="2">ACHW.36C</strain>
    </source>
</reference>
<dbReference type="SMART" id="SM00421">
    <property type="entry name" value="HTH_LUXR"/>
    <property type="match status" value="1"/>
</dbReference>
<evidence type="ECO:0000259" key="1">
    <source>
        <dbReference type="PROSITE" id="PS50043"/>
    </source>
</evidence>
<dbReference type="InterPro" id="IPR036388">
    <property type="entry name" value="WH-like_DNA-bd_sf"/>
</dbReference>
<dbReference type="PANTHER" id="PTHR34293:SF1">
    <property type="entry name" value="HTH-TYPE TRANSCRIPTIONAL REGULATOR TRMBL2"/>
    <property type="match status" value="1"/>
</dbReference>
<dbReference type="Pfam" id="PF00196">
    <property type="entry name" value="GerE"/>
    <property type="match status" value="1"/>
</dbReference>
<sequence>MLSKHATTLYEYVSSQADATVQQASVSLALRMTETEKAWRELADRRLITPAYEGAETYIAVAPEVALVQLVDDDERRIQELRSAVADRRGELLPLGPLYRDARDSLLASSQVEVVESRDTVQQLILDFGRRVTSEVLIVQPGRGSTVELQEESDLKDAELLEAGISRRTLMHDRRRDHVPTRRSVERLGELGAEFRTVPALPVRLLVFDRNKAIVSRHREKNDPAALVIRDPDVAMVFARLFDTVWDYATPFEICPDEAESADAVKLSATQQAILEGLSIGMTDEALASRLQMSVRTCRRHISQLFEILGADSRFQAGVLAARRGWL</sequence>
<accession>A0ABY4N0H3</accession>
<dbReference type="InterPro" id="IPR051797">
    <property type="entry name" value="TrmB-like"/>
</dbReference>
<dbReference type="PROSITE" id="PS50043">
    <property type="entry name" value="HTH_LUXR_2"/>
    <property type="match status" value="1"/>
</dbReference>
<feature type="domain" description="HTH luxR-type" evidence="1">
    <location>
        <begin position="260"/>
        <end position="325"/>
    </location>
</feature>
<dbReference type="Gene3D" id="1.10.10.10">
    <property type="entry name" value="Winged helix-like DNA-binding domain superfamily/Winged helix DNA-binding domain"/>
    <property type="match status" value="1"/>
</dbReference>
<dbReference type="EMBL" id="CP097160">
    <property type="protein sequence ID" value="UQN14993.1"/>
    <property type="molecule type" value="Genomic_DNA"/>
</dbReference>
<dbReference type="SUPFAM" id="SSF46894">
    <property type="entry name" value="C-terminal effector domain of the bipartite response regulators"/>
    <property type="match status" value="1"/>
</dbReference>
<name>A0ABY4N0H3_9MICO</name>
<proteinExistence type="predicted"/>
<organism evidence="2">
    <name type="scientific">Gulosibacter sediminis</name>
    <dbReference type="NCBI Taxonomy" id="1729695"/>
    <lineage>
        <taxon>Bacteria</taxon>
        <taxon>Bacillati</taxon>
        <taxon>Actinomycetota</taxon>
        <taxon>Actinomycetes</taxon>
        <taxon>Micrococcales</taxon>
        <taxon>Microbacteriaceae</taxon>
        <taxon>Gulosibacter</taxon>
    </lineage>
</organism>
<protein>
    <submittedName>
        <fullName evidence="2">Helix-turn-helix transcriptional regulator</fullName>
    </submittedName>
</protein>
<dbReference type="PANTHER" id="PTHR34293">
    <property type="entry name" value="HTH-TYPE TRANSCRIPTIONAL REGULATOR TRMBL2"/>
    <property type="match status" value="1"/>
</dbReference>
<dbReference type="InterPro" id="IPR000792">
    <property type="entry name" value="Tscrpt_reg_LuxR_C"/>
</dbReference>
<evidence type="ECO:0000313" key="2">
    <source>
        <dbReference type="EMBL" id="UQN14993.1"/>
    </source>
</evidence>
<gene>
    <name evidence="2" type="ORF">M3M28_00555</name>
</gene>
<dbReference type="InterPro" id="IPR016032">
    <property type="entry name" value="Sig_transdc_resp-reg_C-effctor"/>
</dbReference>